<reference evidence="8" key="1">
    <citation type="journal article" date="2015" name="Nature">
        <title>Complex archaea that bridge the gap between prokaryotes and eukaryotes.</title>
        <authorList>
            <person name="Spang A."/>
            <person name="Saw J.H."/>
            <person name="Jorgensen S.L."/>
            <person name="Zaremba-Niedzwiedzka K."/>
            <person name="Martijn J."/>
            <person name="Lind A.E."/>
            <person name="van Eijk R."/>
            <person name="Schleper C."/>
            <person name="Guy L."/>
            <person name="Ettema T.J."/>
        </authorList>
    </citation>
    <scope>NUCLEOTIDE SEQUENCE</scope>
</reference>
<evidence type="ECO:0000256" key="5">
    <source>
        <dbReference type="ARBA" id="ARBA00023195"/>
    </source>
</evidence>
<dbReference type="InterPro" id="IPR002104">
    <property type="entry name" value="Integrase_catalytic"/>
</dbReference>
<comment type="caution">
    <text evidence="8">The sequence shown here is derived from an EMBL/GenBank/DDBJ whole genome shotgun (WGS) entry which is preliminary data.</text>
</comment>
<gene>
    <name evidence="8" type="ORF">LCGC14_0802110</name>
</gene>
<dbReference type="PANTHER" id="PTHR30629">
    <property type="entry name" value="PROPHAGE INTEGRASE"/>
    <property type="match status" value="1"/>
</dbReference>
<evidence type="ECO:0000259" key="7">
    <source>
        <dbReference type="PROSITE" id="PS51898"/>
    </source>
</evidence>
<dbReference type="InterPro" id="IPR013762">
    <property type="entry name" value="Integrase-like_cat_sf"/>
</dbReference>
<dbReference type="GO" id="GO:0046718">
    <property type="term" value="P:symbiont entry into host cell"/>
    <property type="evidence" value="ECO:0007669"/>
    <property type="project" value="UniProtKB-KW"/>
</dbReference>
<dbReference type="GO" id="GO:0006310">
    <property type="term" value="P:DNA recombination"/>
    <property type="evidence" value="ECO:0007669"/>
    <property type="project" value="UniProtKB-KW"/>
</dbReference>
<sequence>MSLFKRGKTWWIDFTTPGGKRIKRSAKTTIKREAQEYHDKLRQQGWEESRLGIMSSKTWDEAAYGWVKTTEGKTNYGHNLQKLRWFQPYFGGMLLTDITKDFVKEVIGLIYEKTTGATANRYIAVVSATLKLAVNEEWLIKAPYIQRYDEDKKRVRWLKPEEYWHLLTFLPDYLNSMVQLSVSTGLRQSNVKLLEWTEVDFSQRKIFIPADKSKSGEQITVPLNKDALRVLMQARGNDTKYVFIRNGKPVMSPNNRDWRKALVQAGIENFRWHDLRHTWASWHVQNGTSIYVLKDLGGWKTLAMVEKYAHFDLTHLEQYVENVSIGEGPHGTNTVQAA</sequence>
<dbReference type="Pfam" id="PF00589">
    <property type="entry name" value="Phage_integrase"/>
    <property type="match status" value="1"/>
</dbReference>
<evidence type="ECO:0000256" key="4">
    <source>
        <dbReference type="ARBA" id="ARBA00023172"/>
    </source>
</evidence>
<dbReference type="CDD" id="cd00796">
    <property type="entry name" value="INT_Rci_Hp1_C"/>
    <property type="match status" value="1"/>
</dbReference>
<dbReference type="GO" id="GO:0003677">
    <property type="term" value="F:DNA binding"/>
    <property type="evidence" value="ECO:0007669"/>
    <property type="project" value="UniProtKB-KW"/>
</dbReference>
<evidence type="ECO:0000256" key="3">
    <source>
        <dbReference type="ARBA" id="ARBA00023125"/>
    </source>
</evidence>
<keyword evidence="5" id="KW-1179">Viral genome integration</keyword>
<dbReference type="AlphaFoldDB" id="A0A0F9S9B1"/>
<evidence type="ECO:0000256" key="2">
    <source>
        <dbReference type="ARBA" id="ARBA00022908"/>
    </source>
</evidence>
<dbReference type="InterPro" id="IPR050808">
    <property type="entry name" value="Phage_Integrase"/>
</dbReference>
<protein>
    <recommendedName>
        <fullName evidence="7">Tyr recombinase domain-containing protein</fullName>
    </recommendedName>
</protein>
<keyword evidence="6" id="KW-1160">Virus entry into host cell</keyword>
<evidence type="ECO:0000256" key="6">
    <source>
        <dbReference type="ARBA" id="ARBA00023296"/>
    </source>
</evidence>
<dbReference type="PANTHER" id="PTHR30629:SF2">
    <property type="entry name" value="PROPHAGE INTEGRASE INTS-RELATED"/>
    <property type="match status" value="1"/>
</dbReference>
<keyword evidence="4" id="KW-0233">DNA recombination</keyword>
<feature type="domain" description="Tyr recombinase" evidence="7">
    <location>
        <begin position="153"/>
        <end position="321"/>
    </location>
</feature>
<name>A0A0F9S9B1_9ZZZZ</name>
<dbReference type="SUPFAM" id="SSF56349">
    <property type="entry name" value="DNA breaking-rejoining enzymes"/>
    <property type="match status" value="1"/>
</dbReference>
<dbReference type="Gene3D" id="1.10.443.10">
    <property type="entry name" value="Intergrase catalytic core"/>
    <property type="match status" value="1"/>
</dbReference>
<proteinExistence type="inferred from homology"/>
<keyword evidence="3" id="KW-0238">DNA-binding</keyword>
<dbReference type="EMBL" id="LAZR01002164">
    <property type="protein sequence ID" value="KKN33611.1"/>
    <property type="molecule type" value="Genomic_DNA"/>
</dbReference>
<dbReference type="PROSITE" id="PS51898">
    <property type="entry name" value="TYR_RECOMBINASE"/>
    <property type="match status" value="1"/>
</dbReference>
<accession>A0A0F9S9B1</accession>
<organism evidence="8">
    <name type="scientific">marine sediment metagenome</name>
    <dbReference type="NCBI Taxonomy" id="412755"/>
    <lineage>
        <taxon>unclassified sequences</taxon>
        <taxon>metagenomes</taxon>
        <taxon>ecological metagenomes</taxon>
    </lineage>
</organism>
<dbReference type="GO" id="GO:0044826">
    <property type="term" value="P:viral genome integration into host DNA"/>
    <property type="evidence" value="ECO:0007669"/>
    <property type="project" value="UniProtKB-KW"/>
</dbReference>
<dbReference type="Gene3D" id="1.10.150.130">
    <property type="match status" value="1"/>
</dbReference>
<dbReference type="GO" id="GO:0015074">
    <property type="term" value="P:DNA integration"/>
    <property type="evidence" value="ECO:0007669"/>
    <property type="project" value="UniProtKB-KW"/>
</dbReference>
<dbReference type="InterPro" id="IPR010998">
    <property type="entry name" value="Integrase_recombinase_N"/>
</dbReference>
<keyword evidence="2" id="KW-0229">DNA integration</keyword>
<dbReference type="InterPro" id="IPR011010">
    <property type="entry name" value="DNA_brk_join_enz"/>
</dbReference>
<evidence type="ECO:0000256" key="1">
    <source>
        <dbReference type="ARBA" id="ARBA00008857"/>
    </source>
</evidence>
<evidence type="ECO:0000313" key="8">
    <source>
        <dbReference type="EMBL" id="KKN33611.1"/>
    </source>
</evidence>
<comment type="similarity">
    <text evidence="1">Belongs to the 'phage' integrase family.</text>
</comment>
<dbReference type="GO" id="GO:0075713">
    <property type="term" value="P:establishment of integrated proviral latency"/>
    <property type="evidence" value="ECO:0007669"/>
    <property type="project" value="UniProtKB-KW"/>
</dbReference>